<dbReference type="AlphaFoldDB" id="A0A2I1GY02"/>
<dbReference type="Proteomes" id="UP000234323">
    <property type="component" value="Unassembled WGS sequence"/>
</dbReference>
<reference evidence="1 2" key="1">
    <citation type="submission" date="2015-10" db="EMBL/GenBank/DDBJ databases">
        <title>Genome analyses suggest a sexual origin of heterokaryosis in a supposedly ancient asexual fungus.</title>
        <authorList>
            <person name="Ropars J."/>
            <person name="Sedzielewska K."/>
            <person name="Noel J."/>
            <person name="Charron P."/>
            <person name="Farinelli L."/>
            <person name="Marton T."/>
            <person name="Kruger M."/>
            <person name="Pelin A."/>
            <person name="Brachmann A."/>
            <person name="Corradi N."/>
        </authorList>
    </citation>
    <scope>NUCLEOTIDE SEQUENCE [LARGE SCALE GENOMIC DNA]</scope>
    <source>
        <strain evidence="1 2">A4</strain>
    </source>
</reference>
<name>A0A2I1GY02_9GLOM</name>
<evidence type="ECO:0000313" key="1">
    <source>
        <dbReference type="EMBL" id="PKY51512.1"/>
    </source>
</evidence>
<comment type="caution">
    <text evidence="1">The sequence shown here is derived from an EMBL/GenBank/DDBJ whole genome shotgun (WGS) entry which is preliminary data.</text>
</comment>
<gene>
    <name evidence="1" type="ORF">RhiirA4_468597</name>
</gene>
<sequence length="82" mass="9296">MILPIFVNLQLLDPPYDPDVTIQPISLWSDIIEEFLVQRRISKFQGSILKNSKINRKLKDMYGDTGAVNCGSSNESGIERID</sequence>
<evidence type="ECO:0000313" key="2">
    <source>
        <dbReference type="Proteomes" id="UP000234323"/>
    </source>
</evidence>
<accession>A0A2I1GY02</accession>
<protein>
    <submittedName>
        <fullName evidence="1">Uncharacterized protein</fullName>
    </submittedName>
</protein>
<keyword evidence="2" id="KW-1185">Reference proteome</keyword>
<organism evidence="1 2">
    <name type="scientific">Rhizophagus irregularis</name>
    <dbReference type="NCBI Taxonomy" id="588596"/>
    <lineage>
        <taxon>Eukaryota</taxon>
        <taxon>Fungi</taxon>
        <taxon>Fungi incertae sedis</taxon>
        <taxon>Mucoromycota</taxon>
        <taxon>Glomeromycotina</taxon>
        <taxon>Glomeromycetes</taxon>
        <taxon>Glomerales</taxon>
        <taxon>Glomeraceae</taxon>
        <taxon>Rhizophagus</taxon>
    </lineage>
</organism>
<proteinExistence type="predicted"/>
<dbReference type="EMBL" id="LLXI01001036">
    <property type="protein sequence ID" value="PKY51512.1"/>
    <property type="molecule type" value="Genomic_DNA"/>
</dbReference>